<organism evidence="2 3">
    <name type="scientific">Cohnella thailandensis</name>
    <dbReference type="NCBI Taxonomy" id="557557"/>
    <lineage>
        <taxon>Bacteria</taxon>
        <taxon>Bacillati</taxon>
        <taxon>Bacillota</taxon>
        <taxon>Bacilli</taxon>
        <taxon>Bacillales</taxon>
        <taxon>Paenibacillaceae</taxon>
        <taxon>Cohnella</taxon>
    </lineage>
</organism>
<feature type="domain" description="ATPase BadF/BadG/BcrA/BcrD type" evidence="1">
    <location>
        <begin position="12"/>
        <end position="280"/>
    </location>
</feature>
<reference evidence="2 3" key="1">
    <citation type="submission" date="2020-08" db="EMBL/GenBank/DDBJ databases">
        <title>Cohnella phylogeny.</title>
        <authorList>
            <person name="Dunlap C."/>
        </authorList>
    </citation>
    <scope>NUCLEOTIDE SEQUENCE [LARGE SCALE GENOMIC DNA]</scope>
    <source>
        <strain evidence="2 3">DSM 25241</strain>
    </source>
</reference>
<dbReference type="PANTHER" id="PTHR43190:SF3">
    <property type="entry name" value="N-ACETYL-D-GLUCOSAMINE KINASE"/>
    <property type="match status" value="1"/>
</dbReference>
<accession>A0A841SZ42</accession>
<dbReference type="AlphaFoldDB" id="A0A841SZ42"/>
<dbReference type="RefSeq" id="WP_185120660.1">
    <property type="nucleotide sequence ID" value="NZ_JACJVQ010000013.1"/>
</dbReference>
<evidence type="ECO:0000313" key="2">
    <source>
        <dbReference type="EMBL" id="MBB6635428.1"/>
    </source>
</evidence>
<dbReference type="InterPro" id="IPR052519">
    <property type="entry name" value="Euk-type_GlcNAc_Kinase"/>
</dbReference>
<dbReference type="CDD" id="cd24007">
    <property type="entry name" value="ASKHA_NBD_eukNAGK-like"/>
    <property type="match status" value="1"/>
</dbReference>
<proteinExistence type="predicted"/>
<dbReference type="SUPFAM" id="SSF53067">
    <property type="entry name" value="Actin-like ATPase domain"/>
    <property type="match status" value="2"/>
</dbReference>
<sequence>MTHKRDKRLLAVDGGGTKTLLWVGDGEGRILAKIQGESTNLKSRPWSDVAGELARLVLEGLESSGSTAEQVDAAVLGLAGSDRLEDKSRVVAHMSSMLPESVISVHNDAITALAAGTFGEQGMVLISGTGSICCGFDPAAGTYVRAGGWGYVFGDEGSGFALGAAALRAVVRAFDGRAAGTSLTDKVLAKLELSKPEQLVTAIYEAPYMRAKVASLAPAVFEAAREGDGQGRAIVKEAVRELAELVAAAYARFSPERRRMPLVLSGGVFSDALFLKEFSNRSDIQSLPLDIRVLNVPPVTGSYYMAVRQAGLRLTSDMIRRIQLQCKTEGECNHDTFS</sequence>
<evidence type="ECO:0000259" key="1">
    <source>
        <dbReference type="Pfam" id="PF01869"/>
    </source>
</evidence>
<dbReference type="InterPro" id="IPR002731">
    <property type="entry name" value="ATPase_BadF"/>
</dbReference>
<dbReference type="Proteomes" id="UP000535838">
    <property type="component" value="Unassembled WGS sequence"/>
</dbReference>
<dbReference type="EMBL" id="JACJVQ010000013">
    <property type="protein sequence ID" value="MBB6635428.1"/>
    <property type="molecule type" value="Genomic_DNA"/>
</dbReference>
<dbReference type="InterPro" id="IPR043129">
    <property type="entry name" value="ATPase_NBD"/>
</dbReference>
<dbReference type="Pfam" id="PF01869">
    <property type="entry name" value="BcrAD_BadFG"/>
    <property type="match status" value="1"/>
</dbReference>
<comment type="caution">
    <text evidence="2">The sequence shown here is derived from an EMBL/GenBank/DDBJ whole genome shotgun (WGS) entry which is preliminary data.</text>
</comment>
<dbReference type="Gene3D" id="3.30.420.40">
    <property type="match status" value="2"/>
</dbReference>
<name>A0A841SZ42_9BACL</name>
<gene>
    <name evidence="2" type="ORF">H7B67_15020</name>
</gene>
<protein>
    <recommendedName>
        <fullName evidence="1">ATPase BadF/BadG/BcrA/BcrD type domain-containing protein</fullName>
    </recommendedName>
</protein>
<dbReference type="PANTHER" id="PTHR43190">
    <property type="entry name" value="N-ACETYL-D-GLUCOSAMINE KINASE"/>
    <property type="match status" value="1"/>
</dbReference>
<keyword evidence="3" id="KW-1185">Reference proteome</keyword>
<evidence type="ECO:0000313" key="3">
    <source>
        <dbReference type="Proteomes" id="UP000535838"/>
    </source>
</evidence>